<proteinExistence type="predicted"/>
<gene>
    <name evidence="2" type="ORF">G3R41_04030</name>
    <name evidence="1" type="ORF">GCU67_04030</name>
</gene>
<dbReference type="RefSeq" id="WP_163609797.1">
    <property type="nucleotide sequence ID" value="NZ_JAAGWB010000012.1"/>
</dbReference>
<evidence type="ECO:0000313" key="3">
    <source>
        <dbReference type="Proteomes" id="UP000468828"/>
    </source>
</evidence>
<reference evidence="2 4" key="2">
    <citation type="submission" date="2020-02" db="EMBL/GenBank/DDBJ databases">
        <title>The WGS of Modestobacter muralis DSM 100205.</title>
        <authorList>
            <person name="Jiang Z."/>
        </authorList>
    </citation>
    <scope>NUCLEOTIDE SEQUENCE [LARGE SCALE GENOMIC DNA]</scope>
    <source>
        <strain evidence="2 4">DSM 100205</strain>
    </source>
</reference>
<evidence type="ECO:0000313" key="2">
    <source>
        <dbReference type="EMBL" id="NEN50117.1"/>
    </source>
</evidence>
<organism evidence="1 3">
    <name type="scientific">Modestobacter muralis</name>
    <dbReference type="NCBI Taxonomy" id="1608614"/>
    <lineage>
        <taxon>Bacteria</taxon>
        <taxon>Bacillati</taxon>
        <taxon>Actinomycetota</taxon>
        <taxon>Actinomycetes</taxon>
        <taxon>Geodermatophilales</taxon>
        <taxon>Geodermatophilaceae</taxon>
        <taxon>Modestobacter</taxon>
    </lineage>
</organism>
<evidence type="ECO:0000313" key="4">
    <source>
        <dbReference type="Proteomes" id="UP000471152"/>
    </source>
</evidence>
<comment type="caution">
    <text evidence="1">The sequence shown here is derived from an EMBL/GenBank/DDBJ whole genome shotgun (WGS) entry which is preliminary data.</text>
</comment>
<dbReference type="EMBL" id="JAAGWH010000012">
    <property type="protein sequence ID" value="NEK93350.1"/>
    <property type="molecule type" value="Genomic_DNA"/>
</dbReference>
<evidence type="ECO:0000313" key="1">
    <source>
        <dbReference type="EMBL" id="NEK93350.1"/>
    </source>
</evidence>
<dbReference type="Proteomes" id="UP000471152">
    <property type="component" value="Unassembled WGS sequence"/>
</dbReference>
<dbReference type="Proteomes" id="UP000468828">
    <property type="component" value="Unassembled WGS sequence"/>
</dbReference>
<dbReference type="AlphaFoldDB" id="A0A6P0ER90"/>
<protein>
    <submittedName>
        <fullName evidence="1">Uncharacterized protein</fullName>
    </submittedName>
</protein>
<accession>A0A6P0ER90</accession>
<sequence>MIIWPVVAVVGFVVMAALVVALAQSSTARYEFERNQVQRTQLPGQRTRVEAPALATAGAVVGSAEAAGPAANEVAPMVLAVQEPRTEQEGRTAGLAAHPAGKRVADHGPAAWWLVAESEERPGEQVVSGPFTDRIEAEWAGLTGAGQPVHGVRRADGRVVRRQLPEERAWLSDLSDQLDRLPAEWDHDFADDDELVTLVVEVASALVESGLSLHDCVGEETAGGVCLSPEPGRPGIVVSWHQHHRASSEDVRSGEVHAAVQAAMNLAVAECLLQLGFEVEPFGESGCSLVVISSR</sequence>
<keyword evidence="3" id="KW-1185">Reference proteome</keyword>
<name>A0A6P0ER90_9ACTN</name>
<dbReference type="EMBL" id="JAAGWB010000012">
    <property type="protein sequence ID" value="NEN50117.1"/>
    <property type="molecule type" value="Genomic_DNA"/>
</dbReference>
<reference evidence="1 3" key="1">
    <citation type="submission" date="2020-01" db="EMBL/GenBank/DDBJ databases">
        <title>the WGS Modestobacter muralis CPCC 204518.</title>
        <authorList>
            <person name="Jiang Z."/>
        </authorList>
    </citation>
    <scope>NUCLEOTIDE SEQUENCE [LARGE SCALE GENOMIC DNA]</scope>
    <source>
        <strain evidence="1 3">DSM 100205</strain>
    </source>
</reference>